<dbReference type="GO" id="GO:0005524">
    <property type="term" value="F:ATP binding"/>
    <property type="evidence" value="ECO:0007669"/>
    <property type="project" value="UniProtKB-KW"/>
</dbReference>
<dbReference type="SMART" id="SM00382">
    <property type="entry name" value="AAA"/>
    <property type="match status" value="1"/>
</dbReference>
<evidence type="ECO:0000256" key="4">
    <source>
        <dbReference type="ARBA" id="ARBA00022692"/>
    </source>
</evidence>
<dbReference type="PATRIC" id="fig|229920.5.peg.319"/>
<dbReference type="InterPro" id="IPR036640">
    <property type="entry name" value="ABC1_TM_sf"/>
</dbReference>
<dbReference type="PROSITE" id="PS50893">
    <property type="entry name" value="ABC_TRANSPORTER_2"/>
    <property type="match status" value="1"/>
</dbReference>
<evidence type="ECO:0000256" key="1">
    <source>
        <dbReference type="ARBA" id="ARBA00004651"/>
    </source>
</evidence>
<dbReference type="EMBL" id="LGCK01000014">
    <property type="protein sequence ID" value="KPL70732.1"/>
    <property type="molecule type" value="Genomic_DNA"/>
</dbReference>
<feature type="transmembrane region" description="Helical" evidence="9">
    <location>
        <begin position="278"/>
        <end position="297"/>
    </location>
</feature>
<dbReference type="SUPFAM" id="SSF52540">
    <property type="entry name" value="P-loop containing nucleoside triphosphate hydrolases"/>
    <property type="match status" value="1"/>
</dbReference>
<feature type="transmembrane region" description="Helical" evidence="9">
    <location>
        <begin position="157"/>
        <end position="178"/>
    </location>
</feature>
<evidence type="ECO:0000256" key="5">
    <source>
        <dbReference type="ARBA" id="ARBA00022741"/>
    </source>
</evidence>
<feature type="transmembrane region" description="Helical" evidence="9">
    <location>
        <begin position="235"/>
        <end position="258"/>
    </location>
</feature>
<dbReference type="CDD" id="cd18548">
    <property type="entry name" value="ABC_6TM_Tm287_like"/>
    <property type="match status" value="1"/>
</dbReference>
<comment type="caution">
    <text evidence="12">The sequence shown here is derived from an EMBL/GenBank/DDBJ whole genome shotgun (WGS) entry which is preliminary data.</text>
</comment>
<protein>
    <recommendedName>
        <fullName evidence="14">ABC transporter</fullName>
    </recommendedName>
</protein>
<comment type="subcellular location">
    <subcellularLocation>
        <location evidence="1">Cell membrane</location>
        <topology evidence="1">Multi-pass membrane protein</topology>
    </subcellularLocation>
</comment>
<feature type="transmembrane region" description="Helical" evidence="9">
    <location>
        <begin position="133"/>
        <end position="151"/>
    </location>
</feature>
<dbReference type="PROSITE" id="PS50929">
    <property type="entry name" value="ABC_TM1F"/>
    <property type="match status" value="1"/>
</dbReference>
<dbReference type="InterPro" id="IPR027417">
    <property type="entry name" value="P-loop_NTPase"/>
</dbReference>
<evidence type="ECO:0000256" key="6">
    <source>
        <dbReference type="ARBA" id="ARBA00022840"/>
    </source>
</evidence>
<dbReference type="InterPro" id="IPR039421">
    <property type="entry name" value="Type_1_exporter"/>
</dbReference>
<evidence type="ECO:0000256" key="9">
    <source>
        <dbReference type="SAM" id="Phobius"/>
    </source>
</evidence>
<sequence length="589" mass="64516">MKKLAAYIGQYKKYVLVVPFVVLLDVLCELSMPLLMSKIVDIGIPGKDIRYISNIGLIMVGLALVAIAGGIANMWFTSRGSMGFGANLRDALFEKLQSFSFKNIDQFSTASLVTRLTNDVNNLQQTFMMSLRILMRAPMMLIVSFILAYSINSELSIVLAIAIPVLIAFVAIIMRFAVGRFGVMQEKIDAINRVIQENLIGIRVVKSFVRSDFEIKKFQKANDDFTNSAIRAITIAILTMPVMMFVLNGATLAVIWLGGGMVMQGTLGTGQLISFTSYIMQIMMSVMMISMVMIMGARAEASAKRVIEVLDTEVDIAEKPQFPNLLPDKPSVDSSPRITAGKVEFRDVSFKYNLNDTEGDILCHIDFTANPGEVVGIVGSTGSGKSTLISLIPRLYDVTEGKVLIDGVDVRDYELESLREGIGVVLQKNILFSGSIKENLLWGNKNATDAEIEAACKDAQIHDFIASLPKGYDTELGQGGVNVSGGQKQRLCIARAMIKKPKILILDDSTSAVDSANEAKIREAFNKSLVDTTVFIIAQRISSVRNADKIIVLDEGKVVGMGTHKELLQQNDIYQEILASQREGVMSNA</sequence>
<evidence type="ECO:0000313" key="12">
    <source>
        <dbReference type="EMBL" id="KPL70732.1"/>
    </source>
</evidence>
<evidence type="ECO:0008006" key="14">
    <source>
        <dbReference type="Google" id="ProtNLM"/>
    </source>
</evidence>
<dbReference type="GO" id="GO:0016887">
    <property type="term" value="F:ATP hydrolysis activity"/>
    <property type="evidence" value="ECO:0007669"/>
    <property type="project" value="InterPro"/>
</dbReference>
<keyword evidence="6" id="KW-0067">ATP-binding</keyword>
<dbReference type="SUPFAM" id="SSF90123">
    <property type="entry name" value="ABC transporter transmembrane region"/>
    <property type="match status" value="1"/>
</dbReference>
<feature type="transmembrane region" description="Helical" evidence="9">
    <location>
        <begin position="14"/>
        <end position="35"/>
    </location>
</feature>
<evidence type="ECO:0000259" key="10">
    <source>
        <dbReference type="PROSITE" id="PS50893"/>
    </source>
</evidence>
<feature type="transmembrane region" description="Helical" evidence="9">
    <location>
        <begin position="55"/>
        <end position="76"/>
    </location>
</feature>
<name>A0A0P6XNY4_9CHLR</name>
<evidence type="ECO:0000256" key="3">
    <source>
        <dbReference type="ARBA" id="ARBA00022475"/>
    </source>
</evidence>
<dbReference type="InterPro" id="IPR017871">
    <property type="entry name" value="ABC_transporter-like_CS"/>
</dbReference>
<feature type="domain" description="ABC transporter" evidence="10">
    <location>
        <begin position="343"/>
        <end position="580"/>
    </location>
</feature>
<dbReference type="PANTHER" id="PTHR43394:SF1">
    <property type="entry name" value="ATP-BINDING CASSETTE SUB-FAMILY B MEMBER 10, MITOCHONDRIAL"/>
    <property type="match status" value="1"/>
</dbReference>
<keyword evidence="4 9" id="KW-0812">Transmembrane</keyword>
<dbReference type="GO" id="GO:0005886">
    <property type="term" value="C:plasma membrane"/>
    <property type="evidence" value="ECO:0007669"/>
    <property type="project" value="UniProtKB-SubCell"/>
</dbReference>
<dbReference type="Gene3D" id="1.20.1560.10">
    <property type="entry name" value="ABC transporter type 1, transmembrane domain"/>
    <property type="match status" value="1"/>
</dbReference>
<dbReference type="FunFam" id="3.40.50.300:FF:000221">
    <property type="entry name" value="Multidrug ABC transporter ATP-binding protein"/>
    <property type="match status" value="1"/>
</dbReference>
<dbReference type="AlphaFoldDB" id="A0A0P6XNY4"/>
<dbReference type="PANTHER" id="PTHR43394">
    <property type="entry name" value="ATP-DEPENDENT PERMEASE MDL1, MITOCHONDRIAL"/>
    <property type="match status" value="1"/>
</dbReference>
<keyword evidence="5" id="KW-0547">Nucleotide-binding</keyword>
<feature type="domain" description="ABC transmembrane type-1" evidence="11">
    <location>
        <begin position="16"/>
        <end position="298"/>
    </location>
</feature>
<dbReference type="STRING" id="229920.ADM99_14805"/>
<evidence type="ECO:0000313" key="13">
    <source>
        <dbReference type="Proteomes" id="UP000050430"/>
    </source>
</evidence>
<evidence type="ECO:0000256" key="2">
    <source>
        <dbReference type="ARBA" id="ARBA00022448"/>
    </source>
</evidence>
<keyword evidence="13" id="KW-1185">Reference proteome</keyword>
<dbReference type="Gene3D" id="3.40.50.300">
    <property type="entry name" value="P-loop containing nucleotide triphosphate hydrolases"/>
    <property type="match status" value="1"/>
</dbReference>
<dbReference type="Pfam" id="PF00005">
    <property type="entry name" value="ABC_tran"/>
    <property type="match status" value="1"/>
</dbReference>
<evidence type="ECO:0000256" key="8">
    <source>
        <dbReference type="ARBA" id="ARBA00023136"/>
    </source>
</evidence>
<organism evidence="12 13">
    <name type="scientific">Leptolinea tardivitalis</name>
    <dbReference type="NCBI Taxonomy" id="229920"/>
    <lineage>
        <taxon>Bacteria</taxon>
        <taxon>Bacillati</taxon>
        <taxon>Chloroflexota</taxon>
        <taxon>Anaerolineae</taxon>
        <taxon>Anaerolineales</taxon>
        <taxon>Anaerolineaceae</taxon>
        <taxon>Leptolinea</taxon>
    </lineage>
</organism>
<proteinExistence type="predicted"/>
<keyword evidence="2" id="KW-0813">Transport</keyword>
<evidence type="ECO:0000259" key="11">
    <source>
        <dbReference type="PROSITE" id="PS50929"/>
    </source>
</evidence>
<keyword evidence="3" id="KW-1003">Cell membrane</keyword>
<dbReference type="InterPro" id="IPR011527">
    <property type="entry name" value="ABC1_TM_dom"/>
</dbReference>
<gene>
    <name evidence="12" type="ORF">ADM99_14805</name>
</gene>
<evidence type="ECO:0000256" key="7">
    <source>
        <dbReference type="ARBA" id="ARBA00022989"/>
    </source>
</evidence>
<keyword evidence="7 9" id="KW-1133">Transmembrane helix</keyword>
<dbReference type="Proteomes" id="UP000050430">
    <property type="component" value="Unassembled WGS sequence"/>
</dbReference>
<dbReference type="GO" id="GO:0015421">
    <property type="term" value="F:ABC-type oligopeptide transporter activity"/>
    <property type="evidence" value="ECO:0007669"/>
    <property type="project" value="TreeGrafter"/>
</dbReference>
<reference evidence="12 13" key="1">
    <citation type="submission" date="2015-07" db="EMBL/GenBank/DDBJ databases">
        <title>Genome sequence of Leptolinea tardivitalis DSM 16556.</title>
        <authorList>
            <person name="Hemp J."/>
            <person name="Ward L.M."/>
            <person name="Pace L.A."/>
            <person name="Fischer W.W."/>
        </authorList>
    </citation>
    <scope>NUCLEOTIDE SEQUENCE [LARGE SCALE GENOMIC DNA]</scope>
    <source>
        <strain evidence="12 13">YMTK-2</strain>
    </source>
</reference>
<dbReference type="PROSITE" id="PS00211">
    <property type="entry name" value="ABC_TRANSPORTER_1"/>
    <property type="match status" value="1"/>
</dbReference>
<accession>A0A0P6XNY4</accession>
<dbReference type="Pfam" id="PF00664">
    <property type="entry name" value="ABC_membrane"/>
    <property type="match status" value="1"/>
</dbReference>
<keyword evidence="8 9" id="KW-0472">Membrane</keyword>
<dbReference type="InterPro" id="IPR003439">
    <property type="entry name" value="ABC_transporter-like_ATP-bd"/>
</dbReference>
<dbReference type="InterPro" id="IPR003593">
    <property type="entry name" value="AAA+_ATPase"/>
</dbReference>